<dbReference type="InterPro" id="IPR046938">
    <property type="entry name" value="DNA_clamp_sf"/>
</dbReference>
<comment type="caution">
    <text evidence="4">The sequence shown here is derived from an EMBL/GenBank/DDBJ whole genome shotgun (WGS) entry which is preliminary data.</text>
</comment>
<dbReference type="Proteomes" id="UP001363622">
    <property type="component" value="Unassembled WGS sequence"/>
</dbReference>
<evidence type="ECO:0000256" key="2">
    <source>
        <dbReference type="PIRNR" id="PIRNR009303"/>
    </source>
</evidence>
<evidence type="ECO:0000313" key="4">
    <source>
        <dbReference type="EMBL" id="KAK7516607.1"/>
    </source>
</evidence>
<feature type="region of interest" description="Disordered" evidence="3">
    <location>
        <begin position="287"/>
        <end position="448"/>
    </location>
</feature>
<organism evidence="4 5">
    <name type="scientific">Phyllosticta citriasiana</name>
    <dbReference type="NCBI Taxonomy" id="595635"/>
    <lineage>
        <taxon>Eukaryota</taxon>
        <taxon>Fungi</taxon>
        <taxon>Dikarya</taxon>
        <taxon>Ascomycota</taxon>
        <taxon>Pezizomycotina</taxon>
        <taxon>Dothideomycetes</taxon>
        <taxon>Dothideomycetes incertae sedis</taxon>
        <taxon>Botryosphaeriales</taxon>
        <taxon>Phyllostictaceae</taxon>
        <taxon>Phyllosticta</taxon>
    </lineage>
</organism>
<dbReference type="PIRSF" id="PIRSF009303">
    <property type="entry name" value="Cell_cycle_RAD9"/>
    <property type="match status" value="1"/>
</dbReference>
<reference evidence="4 5" key="1">
    <citation type="submission" date="2024-04" db="EMBL/GenBank/DDBJ databases">
        <title>Phyllosticta paracitricarpa is synonymous to the EU quarantine fungus P. citricarpa based on phylogenomic analyses.</title>
        <authorList>
            <consortium name="Lawrence Berkeley National Laboratory"/>
            <person name="Van Ingen-Buijs V.A."/>
            <person name="Van Westerhoven A.C."/>
            <person name="Haridas S."/>
            <person name="Skiadas P."/>
            <person name="Martin F."/>
            <person name="Groenewald J.Z."/>
            <person name="Crous P.W."/>
            <person name="Seidl M.F."/>
        </authorList>
    </citation>
    <scope>NUCLEOTIDE SEQUENCE [LARGE SCALE GENOMIC DNA]</scope>
    <source>
        <strain evidence="4 5">CBS 123371</strain>
    </source>
</reference>
<feature type="compositionally biased region" description="Low complexity" evidence="3">
    <location>
        <begin position="349"/>
        <end position="360"/>
    </location>
</feature>
<feature type="compositionally biased region" description="Low complexity" evidence="3">
    <location>
        <begin position="287"/>
        <end position="316"/>
    </location>
</feature>
<dbReference type="Gene3D" id="3.70.10.10">
    <property type="match status" value="1"/>
</dbReference>
<dbReference type="Pfam" id="PF04139">
    <property type="entry name" value="Rad9"/>
    <property type="match status" value="1"/>
</dbReference>
<keyword evidence="5" id="KW-1185">Reference proteome</keyword>
<comment type="similarity">
    <text evidence="1 2">Belongs to the rad9 family.</text>
</comment>
<dbReference type="PANTHER" id="PTHR15237:SF0">
    <property type="entry name" value="CELL CYCLE CHECKPOINT CONTROL PROTEIN"/>
    <property type="match status" value="1"/>
</dbReference>
<evidence type="ECO:0000313" key="5">
    <source>
        <dbReference type="Proteomes" id="UP001363622"/>
    </source>
</evidence>
<evidence type="ECO:0000256" key="3">
    <source>
        <dbReference type="SAM" id="MobiDB-lite"/>
    </source>
</evidence>
<dbReference type="EMBL" id="JBBPHU010000006">
    <property type="protein sequence ID" value="KAK7516607.1"/>
    <property type="molecule type" value="Genomic_DNA"/>
</dbReference>
<protein>
    <recommendedName>
        <fullName evidence="2">DNA repair protein rad9</fullName>
    </recommendedName>
</protein>
<dbReference type="InterPro" id="IPR007268">
    <property type="entry name" value="Rad9/Ddc1"/>
</dbReference>
<comment type="function">
    <text evidence="2">Acts in DNA repair and mutagenesis. Involved in promoting resistance to ionizing radiation and UV light, as well as regulating cell cycle progression after irradiation.</text>
</comment>
<sequence>MVSLCFSLQPEALAILHDALVCLSKFSESVGLEARRERLSLTALNSSKTAYASFSLDSQFFSRYDFIPNQSSVDGRFAFRIYNKALLSVFKGRILDPKGKDTTVDRCQVSLQDHPDEAECRLIIKMLSNQGVTKTYKLTYEPHEVVHALFDRPSARNHWSIHSGALKDAIEFFGPKAEQLDIYTENGRVTYTSFTEKITNGREILKQPLQTSVSLSTDDFEVFSAAEREHIVISVKDFKSIVLHAAQLRSSIRAFYSHPTYPLQFTYGIQGVTCEFTLMTVGDPPISTNTPAPSASRASTRATSATASAASTRGASEMPPPPVVPSHTAPRQRRAPGSAVRPSTHVDGQSQQQAAQQYSQPEKTESLFVPQHDDGDARWDPANYEEEEETLGWDVSAENSAPRRFRDSASTASATVSMARQDTAETQARRDGDPLAPTQRLSQIRGLW</sequence>
<feature type="compositionally biased region" description="Low complexity" evidence="3">
    <location>
        <begin position="408"/>
        <end position="419"/>
    </location>
</feature>
<proteinExistence type="inferred from homology"/>
<dbReference type="SUPFAM" id="SSF55979">
    <property type="entry name" value="DNA clamp"/>
    <property type="match status" value="1"/>
</dbReference>
<name>A0ABR1KKJ3_9PEZI</name>
<accession>A0ABR1KKJ3</accession>
<dbReference type="PANTHER" id="PTHR15237">
    <property type="entry name" value="DNA REPAIR PROTEIN RAD9"/>
    <property type="match status" value="1"/>
</dbReference>
<gene>
    <name evidence="4" type="ORF">IWZ03DRAFT_193557</name>
</gene>
<keyword evidence="2" id="KW-0227">DNA damage</keyword>
<evidence type="ECO:0000256" key="1">
    <source>
        <dbReference type="ARBA" id="ARBA00008494"/>
    </source>
</evidence>
<dbReference type="InterPro" id="IPR026584">
    <property type="entry name" value="Rad9"/>
</dbReference>